<organism evidence="10 11">
    <name type="scientific">Treponema saccharophilum DSM 2985</name>
    <dbReference type="NCBI Taxonomy" id="907348"/>
    <lineage>
        <taxon>Bacteria</taxon>
        <taxon>Pseudomonadati</taxon>
        <taxon>Spirochaetota</taxon>
        <taxon>Spirochaetia</taxon>
        <taxon>Spirochaetales</taxon>
        <taxon>Treponemataceae</taxon>
        <taxon>Treponema</taxon>
    </lineage>
</organism>
<dbReference type="PATRIC" id="fig|907348.3.peg.557"/>
<dbReference type="OrthoDB" id="369735at2"/>
<evidence type="ECO:0000256" key="9">
    <source>
        <dbReference type="SAM" id="SignalP"/>
    </source>
</evidence>
<keyword evidence="5" id="KW-0812">Transmembrane</keyword>
<dbReference type="Proteomes" id="UP000003571">
    <property type="component" value="Unassembled WGS sequence"/>
</dbReference>
<dbReference type="EMBL" id="AGRW01000035">
    <property type="protein sequence ID" value="EIC02685.1"/>
    <property type="molecule type" value="Genomic_DNA"/>
</dbReference>
<dbReference type="GO" id="GO:0015288">
    <property type="term" value="F:porin activity"/>
    <property type="evidence" value="ECO:0007669"/>
    <property type="project" value="TreeGrafter"/>
</dbReference>
<comment type="caution">
    <text evidence="10">The sequence shown here is derived from an EMBL/GenBank/DDBJ whole genome shotgun (WGS) entry which is preliminary data.</text>
</comment>
<evidence type="ECO:0000256" key="4">
    <source>
        <dbReference type="ARBA" id="ARBA00022452"/>
    </source>
</evidence>
<keyword evidence="4" id="KW-1134">Transmembrane beta strand</keyword>
<proteinExistence type="inferred from homology"/>
<dbReference type="GO" id="GO:0009279">
    <property type="term" value="C:cell outer membrane"/>
    <property type="evidence" value="ECO:0007669"/>
    <property type="project" value="UniProtKB-SubCell"/>
</dbReference>
<evidence type="ECO:0000256" key="3">
    <source>
        <dbReference type="ARBA" id="ARBA00022448"/>
    </source>
</evidence>
<dbReference type="STRING" id="907348.TresaDRAFT_2534"/>
<evidence type="ECO:0000256" key="7">
    <source>
        <dbReference type="ARBA" id="ARBA00023237"/>
    </source>
</evidence>
<accession>H7EIB5</accession>
<dbReference type="PANTHER" id="PTHR30026">
    <property type="entry name" value="OUTER MEMBRANE PROTEIN TOLC"/>
    <property type="match status" value="1"/>
</dbReference>
<dbReference type="InterPro" id="IPR003423">
    <property type="entry name" value="OMP_efflux"/>
</dbReference>
<keyword evidence="7" id="KW-0998">Cell outer membrane</keyword>
<evidence type="ECO:0000256" key="2">
    <source>
        <dbReference type="ARBA" id="ARBA00007613"/>
    </source>
</evidence>
<dbReference type="Pfam" id="PF02321">
    <property type="entry name" value="OEP"/>
    <property type="match status" value="2"/>
</dbReference>
<dbReference type="GO" id="GO:0015562">
    <property type="term" value="F:efflux transmembrane transporter activity"/>
    <property type="evidence" value="ECO:0007669"/>
    <property type="project" value="InterPro"/>
</dbReference>
<evidence type="ECO:0000256" key="6">
    <source>
        <dbReference type="ARBA" id="ARBA00023136"/>
    </source>
</evidence>
<dbReference type="RefSeq" id="WP_002702642.1">
    <property type="nucleotide sequence ID" value="NZ_AGRW01000035.1"/>
</dbReference>
<feature type="coiled-coil region" evidence="8">
    <location>
        <begin position="163"/>
        <end position="190"/>
    </location>
</feature>
<keyword evidence="11" id="KW-1185">Reference proteome</keyword>
<name>H7EIB5_9SPIR</name>
<feature type="coiled-coil region" evidence="8">
    <location>
        <begin position="352"/>
        <end position="404"/>
    </location>
</feature>
<reference evidence="10 11" key="1">
    <citation type="submission" date="2011-09" db="EMBL/GenBank/DDBJ databases">
        <title>The draft genome of Treponema saccharophilum DSM 2985.</title>
        <authorList>
            <consortium name="US DOE Joint Genome Institute (JGI-PGF)"/>
            <person name="Lucas S."/>
            <person name="Copeland A."/>
            <person name="Lapidus A."/>
            <person name="Glavina del Rio T."/>
            <person name="Dalin E."/>
            <person name="Tice H."/>
            <person name="Bruce D."/>
            <person name="Goodwin L."/>
            <person name="Pitluck S."/>
            <person name="Peters L."/>
            <person name="Kyrpides N."/>
            <person name="Mavromatis K."/>
            <person name="Ivanova N."/>
            <person name="Markowitz V."/>
            <person name="Cheng J.-F."/>
            <person name="Hugenholtz P."/>
            <person name="Woyke T."/>
            <person name="Wu D."/>
            <person name="Gronow S."/>
            <person name="Wellnitz S."/>
            <person name="Brambilla E."/>
            <person name="Klenk H.-P."/>
            <person name="Eisen J.A."/>
        </authorList>
    </citation>
    <scope>NUCLEOTIDE SEQUENCE [LARGE SCALE GENOMIC DNA]</scope>
    <source>
        <strain evidence="10 11">DSM 2985</strain>
    </source>
</reference>
<comment type="similarity">
    <text evidence="2">Belongs to the outer membrane factor (OMF) (TC 1.B.17) family.</text>
</comment>
<evidence type="ECO:0000313" key="10">
    <source>
        <dbReference type="EMBL" id="EIC02685.1"/>
    </source>
</evidence>
<feature type="chain" id="PRO_5003610162" evidence="9">
    <location>
        <begin position="22"/>
        <end position="460"/>
    </location>
</feature>
<keyword evidence="8" id="KW-0175">Coiled coil</keyword>
<evidence type="ECO:0000256" key="8">
    <source>
        <dbReference type="SAM" id="Coils"/>
    </source>
</evidence>
<dbReference type="InterPro" id="IPR051906">
    <property type="entry name" value="TolC-like"/>
</dbReference>
<gene>
    <name evidence="10" type="ORF">TresaDRAFT_2534</name>
</gene>
<dbReference type="SUPFAM" id="SSF56954">
    <property type="entry name" value="Outer membrane efflux proteins (OEP)"/>
    <property type="match status" value="1"/>
</dbReference>
<feature type="signal peptide" evidence="9">
    <location>
        <begin position="1"/>
        <end position="21"/>
    </location>
</feature>
<dbReference type="PANTHER" id="PTHR30026:SF20">
    <property type="entry name" value="OUTER MEMBRANE PROTEIN TOLC"/>
    <property type="match status" value="1"/>
</dbReference>
<dbReference type="eggNOG" id="COG1538">
    <property type="taxonomic scope" value="Bacteria"/>
</dbReference>
<sequence>MIRKVCAAILFSAALGNLATAQVQSDSTTDLETVSINLEQAVEYAMANNRTLKSNDIDLEMKARAAKYSWNVFLPSVSVSGTMSRSTEYSPSSAAMSGGLKTDFVDEEEHWAAVGTVSASLNLSLAYIWQIRAKKAEYENGKISWEQSQKDTILNIKKLFYGLLLQQENLKIQKATLENARQRMVQAQTSYKAGAIPELSLLQTQVNYQNTKPDVESAEQSLIQSLDTFAFLLGMPVGTRIKLEGTIEPKYIDTDVATLIDNYGENDLDIRALKGQVDVLKMNLSALDIATWTPALSLNYGWQPAYIGSDGAFHFYKGIGNDDEWYDSGSLSLTLAWNVTNMLPWSSNRQQAKDLKANIAKLELTMETLRENQKVEVRKAVDTLNQAKAQIDAMGRNVTLAQRAYDATYRSYRNGMTELLDLRDAEESLNKAKLGLLNQKYSYISALMDLENTLNTPLSE</sequence>
<dbReference type="GO" id="GO:1990281">
    <property type="term" value="C:efflux pump complex"/>
    <property type="evidence" value="ECO:0007669"/>
    <property type="project" value="TreeGrafter"/>
</dbReference>
<comment type="subcellular location">
    <subcellularLocation>
        <location evidence="1">Cell outer membrane</location>
    </subcellularLocation>
</comment>
<evidence type="ECO:0000256" key="1">
    <source>
        <dbReference type="ARBA" id="ARBA00004442"/>
    </source>
</evidence>
<protein>
    <submittedName>
        <fullName evidence="10">Outer membrane efflux protein</fullName>
    </submittedName>
</protein>
<keyword evidence="6" id="KW-0472">Membrane</keyword>
<dbReference type="Gene3D" id="1.20.1600.10">
    <property type="entry name" value="Outer membrane efflux proteins (OEP)"/>
    <property type="match status" value="1"/>
</dbReference>
<evidence type="ECO:0000256" key="5">
    <source>
        <dbReference type="ARBA" id="ARBA00022692"/>
    </source>
</evidence>
<keyword evidence="9" id="KW-0732">Signal</keyword>
<keyword evidence="3" id="KW-0813">Transport</keyword>
<evidence type="ECO:0000313" key="11">
    <source>
        <dbReference type="Proteomes" id="UP000003571"/>
    </source>
</evidence>
<dbReference type="AlphaFoldDB" id="H7EIB5"/>